<evidence type="ECO:0000313" key="1">
    <source>
        <dbReference type="Proteomes" id="UP000095287"/>
    </source>
</evidence>
<proteinExistence type="predicted"/>
<name>A0A1I7ZE55_9BILA</name>
<organism evidence="1 2">
    <name type="scientific">Steinernema glaseri</name>
    <dbReference type="NCBI Taxonomy" id="37863"/>
    <lineage>
        <taxon>Eukaryota</taxon>
        <taxon>Metazoa</taxon>
        <taxon>Ecdysozoa</taxon>
        <taxon>Nematoda</taxon>
        <taxon>Chromadorea</taxon>
        <taxon>Rhabditida</taxon>
        <taxon>Tylenchina</taxon>
        <taxon>Panagrolaimomorpha</taxon>
        <taxon>Strongyloidoidea</taxon>
        <taxon>Steinernematidae</taxon>
        <taxon>Steinernema</taxon>
    </lineage>
</organism>
<protein>
    <submittedName>
        <fullName evidence="2">Uncharacterized protein</fullName>
    </submittedName>
</protein>
<evidence type="ECO:0000313" key="2">
    <source>
        <dbReference type="WBParaSite" id="L893_g25493.t1"/>
    </source>
</evidence>
<sequence length="83" mass="9621">MNNNLNLTKRDSRDLGSFNLEALLYMREVKGGQEELLCPWLVKTGVPRGANNQQKKKEKTYLQDDPIDVRFLFMPGLAMDHRL</sequence>
<accession>A0A1I7ZE55</accession>
<dbReference type="WBParaSite" id="L893_g25493.t1">
    <property type="protein sequence ID" value="L893_g25493.t1"/>
    <property type="gene ID" value="L893_g25493"/>
</dbReference>
<dbReference type="AlphaFoldDB" id="A0A1I7ZE55"/>
<dbReference type="Proteomes" id="UP000095287">
    <property type="component" value="Unplaced"/>
</dbReference>
<reference evidence="2" key="1">
    <citation type="submission" date="2016-11" db="UniProtKB">
        <authorList>
            <consortium name="WormBaseParasite"/>
        </authorList>
    </citation>
    <scope>IDENTIFICATION</scope>
</reference>
<keyword evidence="1" id="KW-1185">Reference proteome</keyword>